<protein>
    <submittedName>
        <fullName evidence="15">FGLa/AST receptor</fullName>
    </submittedName>
</protein>
<evidence type="ECO:0000313" key="15">
    <source>
        <dbReference type="EMBL" id="AJA32745.1"/>
    </source>
</evidence>
<comment type="similarity">
    <text evidence="2 12">Belongs to the G-protein coupled receptor 1 family.</text>
</comment>
<evidence type="ECO:0000256" key="1">
    <source>
        <dbReference type="ARBA" id="ARBA00004651"/>
    </source>
</evidence>
<keyword evidence="9 12" id="KW-0675">Receptor</keyword>
<feature type="transmembrane region" description="Helical" evidence="13">
    <location>
        <begin position="114"/>
        <end position="138"/>
    </location>
</feature>
<feature type="transmembrane region" description="Helical" evidence="13">
    <location>
        <begin position="73"/>
        <end position="102"/>
    </location>
</feature>
<evidence type="ECO:0000256" key="4">
    <source>
        <dbReference type="ARBA" id="ARBA00022692"/>
    </source>
</evidence>
<dbReference type="PANTHER" id="PTHR45695:SF23">
    <property type="entry name" value="GALANIN-LIKE G-PROTEIN COUPLED RECEPTOR NPR-9"/>
    <property type="match status" value="1"/>
</dbReference>
<dbReference type="PROSITE" id="PS50262">
    <property type="entry name" value="G_PROTEIN_RECEP_F1_2"/>
    <property type="match status" value="1"/>
</dbReference>
<evidence type="ECO:0000256" key="11">
    <source>
        <dbReference type="ARBA" id="ARBA00023224"/>
    </source>
</evidence>
<name>A0A0A7RC79_RHOPR</name>
<accession>A0A0A7RC79</accession>
<reference evidence="15" key="1">
    <citation type="journal article" date="2015" name="Insect Biochem. Mol. Biol.">
        <title>Identification and functional characterization of FGLamide-related allatostatin receptor in Rhodnius prolixus.</title>
        <authorList>
            <person name="Zandawala M."/>
            <person name="Orchard I."/>
        </authorList>
    </citation>
    <scope>NUCLEOTIDE SEQUENCE</scope>
</reference>
<proteinExistence type="evidence at transcript level"/>
<feature type="transmembrane region" description="Helical" evidence="13">
    <location>
        <begin position="296"/>
        <end position="317"/>
    </location>
</feature>
<feature type="transmembrane region" description="Helical" evidence="13">
    <location>
        <begin position="246"/>
        <end position="275"/>
    </location>
</feature>
<evidence type="ECO:0000259" key="14">
    <source>
        <dbReference type="PROSITE" id="PS50262"/>
    </source>
</evidence>
<dbReference type="PANTHER" id="PTHR45695">
    <property type="entry name" value="LEUCOKININ RECEPTOR-RELATED"/>
    <property type="match status" value="1"/>
</dbReference>
<evidence type="ECO:0000256" key="2">
    <source>
        <dbReference type="ARBA" id="ARBA00010663"/>
    </source>
</evidence>
<keyword evidence="10" id="KW-0325">Glycoprotein</keyword>
<sequence>MNGSPATAIVEAIGSMPPIKYDPNNNFTNNTINFNNNIHNFNNNNIDMRNFYSNVTDTEIFMEEISPELTEKIVAIVVPVLFGIIVILGLFGNALVVIVVAVNQQMRSTTNILIINLAIADLLFIVFCVPFTATDYIFRFWPFGDTWCKMVQYLIVVTAYASVYTLVLMSLDRFLAVVHPIASMSIRTEKNAISAILVTWIVIVISNIPVFLCHGEVTFNYSSSEHTVCIFLEMDPLIRPDGFNKVAFQVSFFATAYVIPLALICGLYLVMLVRLWGGAAPGGRCSAESRRGKRRVTRMVLVVVAIFAICWCPIQVILVMKSIGQYEITPTSVMVQIVSHVLAYMNSCVNPILYAFLSENFRKAFRKVIYCGPEGGSHPPHLNGRQIDAEKSALTKNTRTTDIL</sequence>
<keyword evidence="11 12" id="KW-0807">Transducer</keyword>
<keyword evidence="8" id="KW-1015">Disulfide bond</keyword>
<evidence type="ECO:0000256" key="5">
    <source>
        <dbReference type="ARBA" id="ARBA00022989"/>
    </source>
</evidence>
<dbReference type="InterPro" id="IPR017452">
    <property type="entry name" value="GPCR_Rhodpsn_7TM"/>
</dbReference>
<keyword evidence="4 12" id="KW-0812">Transmembrane</keyword>
<organism evidence="15">
    <name type="scientific">Rhodnius prolixus</name>
    <name type="common">Triatomid bug</name>
    <dbReference type="NCBI Taxonomy" id="13249"/>
    <lineage>
        <taxon>Eukaryota</taxon>
        <taxon>Metazoa</taxon>
        <taxon>Ecdysozoa</taxon>
        <taxon>Arthropoda</taxon>
        <taxon>Hexapoda</taxon>
        <taxon>Insecta</taxon>
        <taxon>Pterygota</taxon>
        <taxon>Neoptera</taxon>
        <taxon>Paraneoptera</taxon>
        <taxon>Hemiptera</taxon>
        <taxon>Heteroptera</taxon>
        <taxon>Panheteroptera</taxon>
        <taxon>Cimicomorpha</taxon>
        <taxon>Reduviidae</taxon>
        <taxon>Triatominae</taxon>
        <taxon>Rhodnius</taxon>
    </lineage>
</organism>
<evidence type="ECO:0000256" key="6">
    <source>
        <dbReference type="ARBA" id="ARBA00023040"/>
    </source>
</evidence>
<dbReference type="FunFam" id="1.20.1070.10:FF:000255">
    <property type="entry name" value="Allatostatin A receptor"/>
    <property type="match status" value="1"/>
</dbReference>
<feature type="domain" description="G-protein coupled receptors family 1 profile" evidence="14">
    <location>
        <begin position="92"/>
        <end position="354"/>
    </location>
</feature>
<evidence type="ECO:0000256" key="12">
    <source>
        <dbReference type="RuleBase" id="RU000688"/>
    </source>
</evidence>
<dbReference type="CDD" id="cd15096">
    <property type="entry name" value="7tmA_AstA_R_insect"/>
    <property type="match status" value="1"/>
</dbReference>
<evidence type="ECO:0000256" key="7">
    <source>
        <dbReference type="ARBA" id="ARBA00023136"/>
    </source>
</evidence>
<dbReference type="SMART" id="SM01381">
    <property type="entry name" value="7TM_GPCR_Srsx"/>
    <property type="match status" value="1"/>
</dbReference>
<evidence type="ECO:0000256" key="3">
    <source>
        <dbReference type="ARBA" id="ARBA00022475"/>
    </source>
</evidence>
<keyword evidence="7 13" id="KW-0472">Membrane</keyword>
<dbReference type="PROSITE" id="PS00237">
    <property type="entry name" value="G_PROTEIN_RECEP_F1_1"/>
    <property type="match status" value="1"/>
</dbReference>
<evidence type="ECO:0000256" key="10">
    <source>
        <dbReference type="ARBA" id="ARBA00023180"/>
    </source>
</evidence>
<dbReference type="PRINTS" id="PR00237">
    <property type="entry name" value="GPCRRHODOPSN"/>
</dbReference>
<evidence type="ECO:0000256" key="13">
    <source>
        <dbReference type="SAM" id="Phobius"/>
    </source>
</evidence>
<dbReference type="InterPro" id="IPR000405">
    <property type="entry name" value="Galanin_rcpt"/>
</dbReference>
<feature type="transmembrane region" description="Helical" evidence="13">
    <location>
        <begin position="150"/>
        <end position="171"/>
    </location>
</feature>
<dbReference type="AlphaFoldDB" id="A0A0A7RC79"/>
<comment type="subcellular location">
    <subcellularLocation>
        <location evidence="1">Cell membrane</location>
        <topology evidence="1">Multi-pass membrane protein</topology>
    </subcellularLocation>
</comment>
<keyword evidence="5 13" id="KW-1133">Transmembrane helix</keyword>
<dbReference type="Gene3D" id="1.20.1070.10">
    <property type="entry name" value="Rhodopsin 7-helix transmembrane proteins"/>
    <property type="match status" value="1"/>
</dbReference>
<dbReference type="Pfam" id="PF00001">
    <property type="entry name" value="7tm_1"/>
    <property type="match status" value="1"/>
</dbReference>
<dbReference type="GO" id="GO:0004930">
    <property type="term" value="F:G protein-coupled receptor activity"/>
    <property type="evidence" value="ECO:0007669"/>
    <property type="project" value="UniProtKB-KW"/>
</dbReference>
<feature type="transmembrane region" description="Helical" evidence="13">
    <location>
        <begin position="192"/>
        <end position="212"/>
    </location>
</feature>
<evidence type="ECO:0000256" key="8">
    <source>
        <dbReference type="ARBA" id="ARBA00023157"/>
    </source>
</evidence>
<dbReference type="PRINTS" id="PR00663">
    <property type="entry name" value="GALANINR"/>
</dbReference>
<dbReference type="SUPFAM" id="SSF81321">
    <property type="entry name" value="Family A G protein-coupled receptor-like"/>
    <property type="match status" value="1"/>
</dbReference>
<feature type="transmembrane region" description="Helical" evidence="13">
    <location>
        <begin position="337"/>
        <end position="357"/>
    </location>
</feature>
<dbReference type="EMBL" id="KM283241">
    <property type="protein sequence ID" value="AJA32745.1"/>
    <property type="molecule type" value="mRNA"/>
</dbReference>
<dbReference type="VEuPathDB" id="VectorBase:RPRC004708"/>
<keyword evidence="3" id="KW-1003">Cell membrane</keyword>
<dbReference type="InterPro" id="IPR000276">
    <property type="entry name" value="GPCR_Rhodpsn"/>
</dbReference>
<evidence type="ECO:0000256" key="9">
    <source>
        <dbReference type="ARBA" id="ARBA00023170"/>
    </source>
</evidence>
<keyword evidence="6 12" id="KW-0297">G-protein coupled receptor</keyword>
<dbReference type="GO" id="GO:0005886">
    <property type="term" value="C:plasma membrane"/>
    <property type="evidence" value="ECO:0007669"/>
    <property type="project" value="UniProtKB-SubCell"/>
</dbReference>